<dbReference type="Pfam" id="PF18676">
    <property type="entry name" value="MBG_2"/>
    <property type="match status" value="9"/>
</dbReference>
<name>C2FW97_SPHSI</name>
<dbReference type="InterPro" id="IPR025667">
    <property type="entry name" value="SprB_repeat"/>
</dbReference>
<evidence type="ECO:0000313" key="2">
    <source>
        <dbReference type="EMBL" id="EEI92877.1"/>
    </source>
</evidence>
<dbReference type="Gene3D" id="2.60.40.740">
    <property type="match status" value="8"/>
</dbReference>
<feature type="domain" description="PKD/Chitinase" evidence="1">
    <location>
        <begin position="843"/>
        <end position="907"/>
    </location>
</feature>
<dbReference type="InterPro" id="IPR035986">
    <property type="entry name" value="PKD_dom_sf"/>
</dbReference>
<feature type="domain" description="PKD/Chitinase" evidence="1">
    <location>
        <begin position="990"/>
        <end position="1067"/>
    </location>
</feature>
<feature type="domain" description="PKD/Chitinase" evidence="1">
    <location>
        <begin position="524"/>
        <end position="600"/>
    </location>
</feature>
<dbReference type="Gene3D" id="2.40.10.10">
    <property type="entry name" value="Trypsin-like serine proteases"/>
    <property type="match status" value="2"/>
</dbReference>
<dbReference type="SMART" id="SM00089">
    <property type="entry name" value="PKD"/>
    <property type="match status" value="9"/>
</dbReference>
<dbReference type="SUPFAM" id="SSF50969">
    <property type="entry name" value="YVTN repeat-like/Quinoprotein amine dehydrogenase"/>
    <property type="match status" value="1"/>
</dbReference>
<dbReference type="NCBIfam" id="TIGR04131">
    <property type="entry name" value="Bac_Flav_CTERM"/>
    <property type="match status" value="1"/>
</dbReference>
<feature type="domain" description="PKD/Chitinase" evidence="1">
    <location>
        <begin position="222"/>
        <end position="292"/>
    </location>
</feature>
<organism evidence="2 3">
    <name type="scientific">Sphingobacterium spiritivorum ATCC 33300</name>
    <dbReference type="NCBI Taxonomy" id="525372"/>
    <lineage>
        <taxon>Bacteria</taxon>
        <taxon>Pseudomonadati</taxon>
        <taxon>Bacteroidota</taxon>
        <taxon>Sphingobacteriia</taxon>
        <taxon>Sphingobacteriales</taxon>
        <taxon>Sphingobacteriaceae</taxon>
        <taxon>Sphingobacterium</taxon>
    </lineage>
</organism>
<reference evidence="2 3" key="1">
    <citation type="submission" date="2009-01" db="EMBL/GenBank/DDBJ databases">
        <authorList>
            <person name="Qin X."/>
            <person name="Bachman B."/>
            <person name="Battles P."/>
            <person name="Bell A."/>
            <person name="Bess C."/>
            <person name="Bickham C."/>
            <person name="Chaboub L."/>
            <person name="Chen D."/>
            <person name="Coyle M."/>
            <person name="Deiros D.R."/>
            <person name="Dinh H."/>
            <person name="Forbes L."/>
            <person name="Fowler G."/>
            <person name="Francisco L."/>
            <person name="Fu Q."/>
            <person name="Gubbala S."/>
            <person name="Hale W."/>
            <person name="Han Y."/>
            <person name="Hemphill L."/>
            <person name="Highlander S.K."/>
            <person name="Hirani K."/>
            <person name="Hogues M."/>
            <person name="Jackson L."/>
            <person name="Jakkamsetti A."/>
            <person name="Javaid M."/>
            <person name="Jiang H."/>
            <person name="Korchina V."/>
            <person name="Kovar C."/>
            <person name="Lara F."/>
            <person name="Lee S."/>
            <person name="Mata R."/>
            <person name="Mathew T."/>
            <person name="Moen C."/>
            <person name="Morales K."/>
            <person name="Munidasa M."/>
            <person name="Nazareth L."/>
            <person name="Ngo R."/>
            <person name="Nguyen L."/>
            <person name="Okwuonu G."/>
            <person name="Ongeri F."/>
            <person name="Patil S."/>
            <person name="Petrosino J."/>
            <person name="Pham C."/>
            <person name="Pham P."/>
            <person name="Pu L.-L."/>
            <person name="Puazo M."/>
            <person name="Raj R."/>
            <person name="Reid J."/>
            <person name="Rouhana J."/>
            <person name="Saada N."/>
            <person name="Shang Y."/>
            <person name="Simmons D."/>
            <person name="Thornton R."/>
            <person name="Warren J."/>
            <person name="Weissenberger G."/>
            <person name="Zhang J."/>
            <person name="Zhang L."/>
            <person name="Zhou C."/>
            <person name="Zhu D."/>
            <person name="Muzny D."/>
            <person name="Worley K."/>
            <person name="Gibbs R."/>
        </authorList>
    </citation>
    <scope>NUCLEOTIDE SEQUENCE [LARGE SCALE GENOMIC DNA]</scope>
    <source>
        <strain evidence="2 3">ATCC 33300</strain>
    </source>
</reference>
<feature type="domain" description="PKD/Chitinase" evidence="1">
    <location>
        <begin position="453"/>
        <end position="523"/>
    </location>
</feature>
<dbReference type="RefSeq" id="WP_003007721.1">
    <property type="nucleotide sequence ID" value="NZ_GG668631.1"/>
</dbReference>
<dbReference type="InterPro" id="IPR043504">
    <property type="entry name" value="Peptidase_S1_PA_chymotrypsin"/>
</dbReference>
<dbReference type="InterPro" id="IPR041286">
    <property type="entry name" value="MBG_2"/>
</dbReference>
<evidence type="ECO:0000313" key="3">
    <source>
        <dbReference type="Proteomes" id="UP000006241"/>
    </source>
</evidence>
<feature type="domain" description="PKD/Chitinase" evidence="1">
    <location>
        <begin position="376"/>
        <end position="446"/>
    </location>
</feature>
<accession>C2FW97</accession>
<dbReference type="SUPFAM" id="SSF49299">
    <property type="entry name" value="PKD domain"/>
    <property type="match status" value="1"/>
</dbReference>
<feature type="domain" description="PKD/Chitinase" evidence="1">
    <location>
        <begin position="603"/>
        <end position="677"/>
    </location>
</feature>
<proteinExistence type="predicted"/>
<dbReference type="Pfam" id="PF13585">
    <property type="entry name" value="CHU_C"/>
    <property type="match status" value="1"/>
</dbReference>
<dbReference type="Proteomes" id="UP000006241">
    <property type="component" value="Unassembled WGS sequence"/>
</dbReference>
<sequence length="2188" mass="222348">MKSSNYYKNILKSIKGMRTGVLLFLFCCILFIGKAWGQTEITETFESATAGASTFTSGGKTFTIISKAESGQFDIQDLYPGTGWNGTGPDNKYIDNDGTARAFIDQSFSIKIEAGLTYSVKKFYLFLADHTVEQYNTGTVTIKGKLGGATVFTATATSGFVQSTATNNGFTPIDLTTFGGANNSTKVIDELEISTTEPFTYVCLDALTWKLEYTCPTITIDTQAQTNVACKGTATGRVTVVPSGGTAPYTYSWTLGAGTAATASNLTAGTYTVTVTDKMGCTATKTITISEPAAALGGTATKTDVSCFGGNNGTATVAATGGTGPYAYSWAPSGGTGATATGLAIGNYTVTVTDANACQITRTVTVGQPAAALTGTATQTNVSCFGGSNGTATVAVTGGTGPYSYSWAPSGGTNATATGLATGDYTVTVTDANACQITRTVTVGQPAAALSGTATQTNVSCFGGNNGTATVAVTGGTPGYTYSWAPSGGTGATATGLAAGNYTVTITDANTCQITRTVTVGQPAAALSGNATKTDISCFGGTNGTASIAVTGGTAPYTYSWSPSGGTAASATGLGIGSYTVTVTDANSCQITRSVTIGQPAAALAATTSKTDVSCFGGSNGTASIAVTGGTTPYTYSWSPSGGTAASASGLAAGTYTVTVTDANACQITRNVTVGQPAAALSATATKTDVSCNGGSNGTATVSVTGGTPGYTYSWAPTGGTAATATGLAAGTYTVTVTDANACQTTATVTVGQPDALTGTVTKTDVSCFGGSNGTATVAVTGGKAPYTYSWSPSGGNAASATGLIIGTYTVTITDANACQITRSVTIGQPVAALAGTITKTDVSCFNGNNGTATVSVTGGTGPYSYSWAPSGGTNATASGLASGTYTVTVTDNNLCQITRTITVNQPTAALSATATKTDVSCNGGSNGTATVSVTGGTAGYTYSWAPSGGTAATATGLAAGIYTVTVTDANACQTTASVTVGEPAALTATISKTDVSCNGGTNGSATVIAAGGTGAYTYSWAPSGGTAATATGLVAGTYTVTITDNNGCFITRTTTIGEPSAIVTVSTSDAVDVAAQTVTLGGDVPSGSCVIEKGIVYGTNALPTTSNNKIIGGSGSGTFSVDISGLTVNTLYRYRAYAIVNGIVSYGTVKEFTTFKYDQQISFNAIASKTYGDASFDLGDTHTNRGLLITYTAIDPTVVSITGNQATILKSGTTTITATQAGDQNNNPATPVSRTLTVSKADITVTADAKTKVYGTNDPILTYKVTGMVNNDAATVVTGTLKRAAGENIGTYAISNNDLTASNYTITYVGADLTITKANLTVTADAKTKVYGANDPALTYKVTGLVNNDVATVVSGTLKRAIGENIGAYAILDNDLTAANYTITYTGANLTITKANLTVTADAQSKIYGASDPVLTYKVTGLVNNDAATVVSGTLKRAIGENTGTYAISNNDLSADNYTITYVGADLTITKANLTVTADAKTKVYGSSDPTLTYKVTGMVNNDLATVVAGTLKRATGENVGTYAISNNDLTASNYTITYVGADLTITKANLTVMADAKTKVYGTADPALTYKVTGLVNNDAATVVTGTLKRATGENVGTYAISNNDLAASNYTINYVGADLTITKANLTVTADAKTKVYGTADPALTYKVTGLVNNDAATVVTGTLNRSAGENIGTYAISNNNLTASNYTISYTGANFTITKANLTVTADAKTKVYGTADPALTYKVTGLVNNDAATVVTGTLKRSAGENVGTYAISNNDLTASNYTITYAGASFTITKANLTVTADAKTKVYGTADPALTYKVTGLVNNDAATVVTGTLKRATGENVGTYAISNNDLTASNYTITYSGADLTITKANLTVTADAKTKVYGTADPALTYKVTGLVNNDAATVVTGTLKRATGENVGTYAISNNDLTASNYTITYAGANLTITKATISGITLSDASFTYDASAKSILIAGTLPAGTTVSYTGNNQTAAGTYAITATIDGGINYTNLNLQATLKINKAKQVITFKEIPAVYRDAGTLTLDISSNSPLPIKIYSDNTLVAEVTGNQEVTVRGVGLALIRAEQSGDANYIAADAVTRELRVRNEDGAKLPVRVHPAVSPNGDGINDYLRIEGIDEYPENKIGIFDANGNLVQELKGYDNHSNRFDGYKESRAVPAGTYFYMLEVKINGKWVYDKGFFVVRY</sequence>
<dbReference type="InterPro" id="IPR026341">
    <property type="entry name" value="T9SS_type_B"/>
</dbReference>
<evidence type="ECO:0000259" key="1">
    <source>
        <dbReference type="SMART" id="SM00089"/>
    </source>
</evidence>
<feature type="domain" description="PKD/Chitinase" evidence="1">
    <location>
        <begin position="684"/>
        <end position="754"/>
    </location>
</feature>
<dbReference type="InterPro" id="IPR022409">
    <property type="entry name" value="PKD/Chitinase_dom"/>
</dbReference>
<gene>
    <name evidence="2" type="ORF">HMPREF0765_1603</name>
</gene>
<dbReference type="EMBL" id="ACHB01000036">
    <property type="protein sequence ID" value="EEI92877.1"/>
    <property type="molecule type" value="Genomic_DNA"/>
</dbReference>
<dbReference type="Gene3D" id="3.30.160.710">
    <property type="match status" value="9"/>
</dbReference>
<dbReference type="HOGENOM" id="CLU_231355_0_0_10"/>
<dbReference type="Pfam" id="PF13573">
    <property type="entry name" value="SprB"/>
    <property type="match status" value="11"/>
</dbReference>
<comment type="caution">
    <text evidence="2">The sequence shown here is derived from an EMBL/GenBank/DDBJ whole genome shotgun (WGS) entry which is preliminary data.</text>
</comment>
<dbReference type="InterPro" id="IPR011044">
    <property type="entry name" value="Quino_amine_DH_bsu"/>
</dbReference>
<feature type="domain" description="PKD/Chitinase" evidence="1">
    <location>
        <begin position="914"/>
        <end position="984"/>
    </location>
</feature>
<protein>
    <submittedName>
        <fullName evidence="2">PKD domain protein</fullName>
    </submittedName>
</protein>